<organism evidence="1 2">
    <name type="scientific">Hypsizygus marmoreus</name>
    <name type="common">White beech mushroom</name>
    <name type="synonym">Agaricus marmoreus</name>
    <dbReference type="NCBI Taxonomy" id="39966"/>
    <lineage>
        <taxon>Eukaryota</taxon>
        <taxon>Fungi</taxon>
        <taxon>Dikarya</taxon>
        <taxon>Basidiomycota</taxon>
        <taxon>Agaricomycotina</taxon>
        <taxon>Agaricomycetes</taxon>
        <taxon>Agaricomycetidae</taxon>
        <taxon>Agaricales</taxon>
        <taxon>Tricholomatineae</taxon>
        <taxon>Lyophyllaceae</taxon>
        <taxon>Hypsizygus</taxon>
    </lineage>
</organism>
<dbReference type="EMBL" id="LUEZ02000012">
    <property type="protein sequence ID" value="RDB28330.1"/>
    <property type="molecule type" value="Genomic_DNA"/>
</dbReference>
<comment type="caution">
    <text evidence="1">The sequence shown here is derived from an EMBL/GenBank/DDBJ whole genome shotgun (WGS) entry which is preliminary data.</text>
</comment>
<evidence type="ECO:0000313" key="1">
    <source>
        <dbReference type="EMBL" id="RDB28330.1"/>
    </source>
</evidence>
<reference evidence="1" key="1">
    <citation type="submission" date="2018-04" db="EMBL/GenBank/DDBJ databases">
        <title>Whole genome sequencing of Hypsizygus marmoreus.</title>
        <authorList>
            <person name="Choi I.-G."/>
            <person name="Min B."/>
            <person name="Kim J.-G."/>
            <person name="Kim S."/>
            <person name="Oh Y.-L."/>
            <person name="Kong W.-S."/>
            <person name="Park H."/>
            <person name="Jeong J."/>
            <person name="Song E.-S."/>
        </authorList>
    </citation>
    <scope>NUCLEOTIDE SEQUENCE [LARGE SCALE GENOMIC DNA]</scope>
    <source>
        <strain evidence="1">51987-8</strain>
    </source>
</reference>
<gene>
    <name evidence="1" type="ORF">Hypma_001520</name>
</gene>
<sequence length="138" mass="15346">MPDPCIWDKRTRTHTLRVPCDERRCPPGLVIRDENLLAFLDVSDGSEAAMRKRTTRRILPLCSGSRCTNSRINKEDNQPLHKGARTYDSDCALKVAEYVTGDASSWLNADPNAFVLKIPTIEPASTERSSVVSEPSST</sequence>
<dbReference type="AlphaFoldDB" id="A0A369K4A9"/>
<dbReference type="Proteomes" id="UP000076154">
    <property type="component" value="Unassembled WGS sequence"/>
</dbReference>
<accession>A0A369K4A9</accession>
<keyword evidence="2" id="KW-1185">Reference proteome</keyword>
<evidence type="ECO:0000313" key="2">
    <source>
        <dbReference type="Proteomes" id="UP000076154"/>
    </source>
</evidence>
<protein>
    <submittedName>
        <fullName evidence="1">Uncharacterized protein</fullName>
    </submittedName>
</protein>
<proteinExistence type="predicted"/>
<dbReference type="InParanoid" id="A0A369K4A9"/>
<name>A0A369K4A9_HYPMA</name>